<dbReference type="Gene3D" id="1.10.357.10">
    <property type="entry name" value="Tetracycline Repressor, domain 2"/>
    <property type="match status" value="1"/>
</dbReference>
<proteinExistence type="predicted"/>
<keyword evidence="3" id="KW-0804">Transcription</keyword>
<dbReference type="Pfam" id="PF00440">
    <property type="entry name" value="TetR_N"/>
    <property type="match status" value="1"/>
</dbReference>
<dbReference type="RefSeq" id="WP_270688034.1">
    <property type="nucleotide sequence ID" value="NZ_JAQFWQ010000070.1"/>
</dbReference>
<dbReference type="PANTHER" id="PTHR30055:SF234">
    <property type="entry name" value="HTH-TYPE TRANSCRIPTIONAL REGULATOR BETI"/>
    <property type="match status" value="1"/>
</dbReference>
<evidence type="ECO:0000256" key="2">
    <source>
        <dbReference type="ARBA" id="ARBA00023125"/>
    </source>
</evidence>
<dbReference type="PRINTS" id="PR00455">
    <property type="entry name" value="HTHTETR"/>
</dbReference>
<evidence type="ECO:0000256" key="1">
    <source>
        <dbReference type="ARBA" id="ARBA00023015"/>
    </source>
</evidence>
<dbReference type="InterPro" id="IPR001647">
    <property type="entry name" value="HTH_TetR"/>
</dbReference>
<name>A0ABT4U9N7_9ACTN</name>
<keyword evidence="7" id="KW-1185">Reference proteome</keyword>
<dbReference type="EMBL" id="JAQFWQ010000070">
    <property type="protein sequence ID" value="MDA2813184.1"/>
    <property type="molecule type" value="Genomic_DNA"/>
</dbReference>
<dbReference type="SUPFAM" id="SSF48498">
    <property type="entry name" value="Tetracyclin repressor-like, C-terminal domain"/>
    <property type="match status" value="1"/>
</dbReference>
<gene>
    <name evidence="6" type="ORF">O4J56_21240</name>
</gene>
<dbReference type="PROSITE" id="PS50977">
    <property type="entry name" value="HTH_TETR_2"/>
    <property type="match status" value="1"/>
</dbReference>
<protein>
    <submittedName>
        <fullName evidence="6">Helix-turn-helix domain containing protein</fullName>
    </submittedName>
</protein>
<feature type="DNA-binding region" description="H-T-H motif" evidence="4">
    <location>
        <begin position="37"/>
        <end position="56"/>
    </location>
</feature>
<reference evidence="6 7" key="1">
    <citation type="submission" date="2023-01" db="EMBL/GenBank/DDBJ databases">
        <title>Draft genome sequence of Nocardiopsis sp. RSe5-2 isolated from halophytes.</title>
        <authorList>
            <person name="Duangmal K."/>
            <person name="Chantavorakit T."/>
        </authorList>
    </citation>
    <scope>NUCLEOTIDE SEQUENCE [LARGE SCALE GENOMIC DNA]</scope>
    <source>
        <strain evidence="6 7">RSe5-2</strain>
    </source>
</reference>
<organism evidence="6 7">
    <name type="scientific">Nocardiopsis endophytica</name>
    <dbReference type="NCBI Taxonomy" id="3018445"/>
    <lineage>
        <taxon>Bacteria</taxon>
        <taxon>Bacillati</taxon>
        <taxon>Actinomycetota</taxon>
        <taxon>Actinomycetes</taxon>
        <taxon>Streptosporangiales</taxon>
        <taxon>Nocardiopsidaceae</taxon>
        <taxon>Nocardiopsis</taxon>
    </lineage>
</organism>
<dbReference type="InterPro" id="IPR036271">
    <property type="entry name" value="Tet_transcr_reg_TetR-rel_C_sf"/>
</dbReference>
<evidence type="ECO:0000313" key="6">
    <source>
        <dbReference type="EMBL" id="MDA2813184.1"/>
    </source>
</evidence>
<dbReference type="Pfam" id="PF21597">
    <property type="entry name" value="TetR_C_43"/>
    <property type="match status" value="1"/>
</dbReference>
<dbReference type="SUPFAM" id="SSF46689">
    <property type="entry name" value="Homeodomain-like"/>
    <property type="match status" value="1"/>
</dbReference>
<comment type="caution">
    <text evidence="6">The sequence shown here is derived from an EMBL/GenBank/DDBJ whole genome shotgun (WGS) entry which is preliminary data.</text>
</comment>
<sequence length="201" mass="21199">MPRLWNATIEAHRDRVREAVMDAAWELARERGPASVTMSGIAERAGIGRATLYKYFTDPDSILRARHEEHVTAHLEHLAAIADRPGPTAERLRAAAEGYAVICLHRARHSAGPGAALSALVHTGPEADGAHERLVALFAGLVGEAAGEGAVRSDTGPTELARYCVHALTAAGGTGGEEGARRLAGVVIDGLRPPPPERSSM</sequence>
<evidence type="ECO:0000259" key="5">
    <source>
        <dbReference type="PROSITE" id="PS50977"/>
    </source>
</evidence>
<keyword evidence="2 4" id="KW-0238">DNA-binding</keyword>
<dbReference type="PANTHER" id="PTHR30055">
    <property type="entry name" value="HTH-TYPE TRANSCRIPTIONAL REGULATOR RUTR"/>
    <property type="match status" value="1"/>
</dbReference>
<dbReference type="Proteomes" id="UP001527866">
    <property type="component" value="Unassembled WGS sequence"/>
</dbReference>
<evidence type="ECO:0000256" key="3">
    <source>
        <dbReference type="ARBA" id="ARBA00023163"/>
    </source>
</evidence>
<feature type="domain" description="HTH tetR-type" evidence="5">
    <location>
        <begin position="14"/>
        <end position="74"/>
    </location>
</feature>
<keyword evidence="1" id="KW-0805">Transcription regulation</keyword>
<accession>A0ABT4U9N7</accession>
<dbReference type="InterPro" id="IPR009057">
    <property type="entry name" value="Homeodomain-like_sf"/>
</dbReference>
<dbReference type="InterPro" id="IPR049445">
    <property type="entry name" value="TetR_SbtR-like_C"/>
</dbReference>
<evidence type="ECO:0000313" key="7">
    <source>
        <dbReference type="Proteomes" id="UP001527866"/>
    </source>
</evidence>
<dbReference type="InterPro" id="IPR050109">
    <property type="entry name" value="HTH-type_TetR-like_transc_reg"/>
</dbReference>
<evidence type="ECO:0000256" key="4">
    <source>
        <dbReference type="PROSITE-ProRule" id="PRU00335"/>
    </source>
</evidence>